<accession>A0A059KUG2</accession>
<protein>
    <submittedName>
        <fullName evidence="1">Uncharacterized protein</fullName>
    </submittedName>
</protein>
<proteinExistence type="predicted"/>
<dbReference type="RefSeq" id="WP_269434512.1">
    <property type="nucleotide sequence ID" value="NZ_AZQQ01000109.1"/>
</dbReference>
<sequence length="40" mass="4210">MNPATELYLKIGGAQNILPAVVGCRANGLQSAPQIVVTDW</sequence>
<name>A0A059KUG2_9PSED</name>
<reference evidence="1 2" key="1">
    <citation type="submission" date="2013-12" db="EMBL/GenBank/DDBJ databases">
        <authorList>
            <person name="Formusa P.A."/>
            <person name="Habash M."/>
            <person name="Lee H."/>
            <person name="Trevors J.T."/>
        </authorList>
    </citation>
    <scope>NUCLEOTIDE SEQUENCE [LARGE SCALE GENOMIC DNA]</scope>
    <source>
        <strain evidence="1 2">PD30</strain>
    </source>
</reference>
<comment type="caution">
    <text evidence="1">The sequence shown here is derived from an EMBL/GenBank/DDBJ whole genome shotgun (WGS) entry which is preliminary data.</text>
</comment>
<dbReference type="AlphaFoldDB" id="A0A059KUG2"/>
<evidence type="ECO:0000313" key="1">
    <source>
        <dbReference type="EMBL" id="KDD65500.1"/>
    </source>
</evidence>
<dbReference type="EMBL" id="AZQQ01000109">
    <property type="protein sequence ID" value="KDD65500.1"/>
    <property type="molecule type" value="Genomic_DNA"/>
</dbReference>
<gene>
    <name evidence="1" type="ORF">V466_28915</name>
</gene>
<evidence type="ECO:0000313" key="2">
    <source>
        <dbReference type="Proteomes" id="UP000026739"/>
    </source>
</evidence>
<dbReference type="Proteomes" id="UP000026739">
    <property type="component" value="Unassembled WGS sequence"/>
</dbReference>
<organism evidence="1 2">
    <name type="scientific">Pseudomonas mandelii PD30</name>
    <dbReference type="NCBI Taxonomy" id="1419583"/>
    <lineage>
        <taxon>Bacteria</taxon>
        <taxon>Pseudomonadati</taxon>
        <taxon>Pseudomonadota</taxon>
        <taxon>Gammaproteobacteria</taxon>
        <taxon>Pseudomonadales</taxon>
        <taxon>Pseudomonadaceae</taxon>
        <taxon>Pseudomonas</taxon>
    </lineage>
</organism>